<organism evidence="14 15">
    <name type="scientific">Paenibacillus sophorae</name>
    <dbReference type="NCBI Taxonomy" id="1333845"/>
    <lineage>
        <taxon>Bacteria</taxon>
        <taxon>Bacillati</taxon>
        <taxon>Bacillota</taxon>
        <taxon>Bacilli</taxon>
        <taxon>Bacillales</taxon>
        <taxon>Paenibacillaceae</taxon>
        <taxon>Paenibacillus</taxon>
    </lineage>
</organism>
<dbReference type="PANTHER" id="PTHR14269:SF61">
    <property type="entry name" value="CDP-DIACYLGLYCEROL--SERINE O-PHOSPHATIDYLTRANSFERASE"/>
    <property type="match status" value="1"/>
</dbReference>
<dbReference type="EMBL" id="FODH01000019">
    <property type="protein sequence ID" value="SEP06112.1"/>
    <property type="molecule type" value="Genomic_DNA"/>
</dbReference>
<keyword evidence="16" id="KW-1185">Reference proteome</keyword>
<dbReference type="InterPro" id="IPR048254">
    <property type="entry name" value="CDP_ALCOHOL_P_TRANSF_CS"/>
</dbReference>
<evidence type="ECO:0000256" key="11">
    <source>
        <dbReference type="RuleBase" id="RU003750"/>
    </source>
</evidence>
<evidence type="ECO:0000313" key="15">
    <source>
        <dbReference type="Proteomes" id="UP000198809"/>
    </source>
</evidence>
<dbReference type="Proteomes" id="UP000683429">
    <property type="component" value="Chromosome"/>
</dbReference>
<protein>
    <submittedName>
        <fullName evidence="13">CDP-alcohol phosphatidyltransferase family protein</fullName>
    </submittedName>
    <submittedName>
        <fullName evidence="14">CDP-diacylglycerol--glycerol-3-phosphate 3-phosphatidyltransferase</fullName>
    </submittedName>
</protein>
<keyword evidence="9" id="KW-0594">Phospholipid biosynthesis</keyword>
<dbReference type="InterPro" id="IPR000462">
    <property type="entry name" value="CDP-OH_P_trans"/>
</dbReference>
<evidence type="ECO:0000256" key="1">
    <source>
        <dbReference type="ARBA" id="ARBA00004141"/>
    </source>
</evidence>
<feature type="transmembrane region" description="Helical" evidence="12">
    <location>
        <begin position="95"/>
        <end position="122"/>
    </location>
</feature>
<keyword evidence="8 12" id="KW-0472">Membrane</keyword>
<dbReference type="Gene3D" id="1.20.120.1760">
    <property type="match status" value="1"/>
</dbReference>
<dbReference type="InterPro" id="IPR043130">
    <property type="entry name" value="CDP-OH_PTrfase_TM_dom"/>
</dbReference>
<evidence type="ECO:0000313" key="14">
    <source>
        <dbReference type="EMBL" id="SEP06112.1"/>
    </source>
</evidence>
<feature type="transmembrane region" description="Helical" evidence="12">
    <location>
        <begin position="142"/>
        <end position="165"/>
    </location>
</feature>
<comment type="similarity">
    <text evidence="2 11">Belongs to the CDP-alcohol phosphatidyltransferase class-I family.</text>
</comment>
<keyword evidence="7" id="KW-0443">Lipid metabolism</keyword>
<dbReference type="Proteomes" id="UP000198809">
    <property type="component" value="Unassembled WGS sequence"/>
</dbReference>
<reference evidence="14 15" key="1">
    <citation type="submission" date="2016-10" db="EMBL/GenBank/DDBJ databases">
        <authorList>
            <person name="de Groot N.N."/>
        </authorList>
    </citation>
    <scope>NUCLEOTIDE SEQUENCE [LARGE SCALE GENOMIC DNA]</scope>
    <source>
        <strain evidence="14 15">CGMCC 1.10238</strain>
    </source>
</reference>
<feature type="transmembrane region" description="Helical" evidence="12">
    <location>
        <begin position="21"/>
        <end position="46"/>
    </location>
</feature>
<dbReference type="GO" id="GO:0016780">
    <property type="term" value="F:phosphotransferase activity, for other substituted phosphate groups"/>
    <property type="evidence" value="ECO:0007669"/>
    <property type="project" value="InterPro"/>
</dbReference>
<evidence type="ECO:0000256" key="12">
    <source>
        <dbReference type="SAM" id="Phobius"/>
    </source>
</evidence>
<evidence type="ECO:0000256" key="8">
    <source>
        <dbReference type="ARBA" id="ARBA00023136"/>
    </source>
</evidence>
<name>A0A1H8USE1_9BACL</name>
<dbReference type="Pfam" id="PF01066">
    <property type="entry name" value="CDP-OH_P_transf"/>
    <property type="match status" value="1"/>
</dbReference>
<evidence type="ECO:0000256" key="6">
    <source>
        <dbReference type="ARBA" id="ARBA00022989"/>
    </source>
</evidence>
<evidence type="ECO:0000256" key="10">
    <source>
        <dbReference type="ARBA" id="ARBA00023264"/>
    </source>
</evidence>
<dbReference type="EMBL" id="CP076607">
    <property type="protein sequence ID" value="QWU15388.1"/>
    <property type="molecule type" value="Genomic_DNA"/>
</dbReference>
<sequence length="191" mass="21112">MPSELFHFHRIIKHIPNVLTVMRLICSVILLFVKPLSALFFGLYIVCGASDALDGYIARKTKSTSQLGASIDSVADAIFIGVTLSVFLPILHLPLWILCWIGAVALIRIGSLIIGFVKYHALSFIHTYANKATGLMLFCFPFLYSIFGLTITSSLLCGLASFSAIEELIINIKSKELSRDTGCINWKRIKS</sequence>
<evidence type="ECO:0000256" key="7">
    <source>
        <dbReference type="ARBA" id="ARBA00023098"/>
    </source>
</evidence>
<keyword evidence="5 12" id="KW-0812">Transmembrane</keyword>
<keyword evidence="6 12" id="KW-1133">Transmembrane helix</keyword>
<evidence type="ECO:0000313" key="13">
    <source>
        <dbReference type="EMBL" id="QWU15388.1"/>
    </source>
</evidence>
<evidence type="ECO:0000256" key="5">
    <source>
        <dbReference type="ARBA" id="ARBA00022692"/>
    </source>
</evidence>
<evidence type="ECO:0000256" key="2">
    <source>
        <dbReference type="ARBA" id="ARBA00010441"/>
    </source>
</evidence>
<evidence type="ECO:0000256" key="3">
    <source>
        <dbReference type="ARBA" id="ARBA00022516"/>
    </source>
</evidence>
<comment type="subcellular location">
    <subcellularLocation>
        <location evidence="1">Membrane</location>
        <topology evidence="1">Multi-pass membrane protein</topology>
    </subcellularLocation>
</comment>
<dbReference type="InterPro" id="IPR050324">
    <property type="entry name" value="CDP-alcohol_PTase-I"/>
</dbReference>
<reference evidence="13 16" key="2">
    <citation type="submission" date="2021-06" db="EMBL/GenBank/DDBJ databases">
        <title>Whole genome sequence of Paenibacillus sophorae DSM23020 for comparative genomics.</title>
        <authorList>
            <person name="Kim M.-J."/>
            <person name="Lee G."/>
            <person name="Shin J.-H."/>
        </authorList>
    </citation>
    <scope>NUCLEOTIDE SEQUENCE [LARGE SCALE GENOMIC DNA]</scope>
    <source>
        <strain evidence="13 16">DSM 23020</strain>
    </source>
</reference>
<keyword evidence="4 11" id="KW-0808">Transferase</keyword>
<proteinExistence type="inferred from homology"/>
<evidence type="ECO:0000256" key="4">
    <source>
        <dbReference type="ARBA" id="ARBA00022679"/>
    </source>
</evidence>
<keyword evidence="3" id="KW-0444">Lipid biosynthesis</keyword>
<keyword evidence="10" id="KW-1208">Phospholipid metabolism</keyword>
<dbReference type="GO" id="GO:0016020">
    <property type="term" value="C:membrane"/>
    <property type="evidence" value="ECO:0007669"/>
    <property type="project" value="UniProtKB-SubCell"/>
</dbReference>
<dbReference type="AlphaFoldDB" id="A0A1H8USE1"/>
<dbReference type="PROSITE" id="PS00379">
    <property type="entry name" value="CDP_ALCOHOL_P_TRANSF"/>
    <property type="match status" value="1"/>
</dbReference>
<dbReference type="RefSeq" id="WP_216700424.1">
    <property type="nucleotide sequence ID" value="NZ_CP076607.1"/>
</dbReference>
<dbReference type="GO" id="GO:0008654">
    <property type="term" value="P:phospholipid biosynthetic process"/>
    <property type="evidence" value="ECO:0007669"/>
    <property type="project" value="UniProtKB-KW"/>
</dbReference>
<evidence type="ECO:0000313" key="16">
    <source>
        <dbReference type="Proteomes" id="UP000683429"/>
    </source>
</evidence>
<accession>A0A1H8USE1</accession>
<dbReference type="PANTHER" id="PTHR14269">
    <property type="entry name" value="CDP-DIACYLGLYCEROL--GLYCEROL-3-PHOSPHATE 3-PHOSPHATIDYLTRANSFERASE-RELATED"/>
    <property type="match status" value="1"/>
</dbReference>
<evidence type="ECO:0000256" key="9">
    <source>
        <dbReference type="ARBA" id="ARBA00023209"/>
    </source>
</evidence>
<dbReference type="STRING" id="1333845.SAMN04487895_11912"/>
<feature type="transmembrane region" description="Helical" evidence="12">
    <location>
        <begin position="66"/>
        <end position="88"/>
    </location>
</feature>
<gene>
    <name evidence="13" type="ORF">KP014_26515</name>
    <name evidence="14" type="ORF">SAMN04487895_11912</name>
</gene>